<name>A0ABQ1R6N4_9BURK</name>
<comment type="caution">
    <text evidence="1">The sequence shown here is derived from an EMBL/GenBank/DDBJ whole genome shotgun (WGS) entry which is preliminary data.</text>
</comment>
<proteinExistence type="predicted"/>
<gene>
    <name evidence="1" type="ORF">GCM10010985_08040</name>
</gene>
<evidence type="ECO:0000313" key="2">
    <source>
        <dbReference type="Proteomes" id="UP000597138"/>
    </source>
</evidence>
<reference evidence="2" key="1">
    <citation type="journal article" date="2019" name="Int. J. Syst. Evol. Microbiol.">
        <title>The Global Catalogue of Microorganisms (GCM) 10K type strain sequencing project: providing services to taxonomists for standard genome sequencing and annotation.</title>
        <authorList>
            <consortium name="The Broad Institute Genomics Platform"/>
            <consortium name="The Broad Institute Genome Sequencing Center for Infectious Disease"/>
            <person name="Wu L."/>
            <person name="Ma J."/>
        </authorList>
    </citation>
    <scope>NUCLEOTIDE SEQUENCE [LARGE SCALE GENOMIC DNA]</scope>
    <source>
        <strain evidence="2">CGMCC 1.11013</strain>
    </source>
</reference>
<evidence type="ECO:0000313" key="1">
    <source>
        <dbReference type="EMBL" id="GGD56682.1"/>
    </source>
</evidence>
<protein>
    <submittedName>
        <fullName evidence="1">DNA polymerase III subunit chi</fullName>
    </submittedName>
</protein>
<organism evidence="1 2">
    <name type="scientific">Caballeronia grimmiae</name>
    <dbReference type="NCBI Taxonomy" id="1071679"/>
    <lineage>
        <taxon>Bacteria</taxon>
        <taxon>Pseudomonadati</taxon>
        <taxon>Pseudomonadota</taxon>
        <taxon>Betaproteobacteria</taxon>
        <taxon>Burkholderiales</taxon>
        <taxon>Burkholderiaceae</taxon>
        <taxon>Caballeronia</taxon>
    </lineage>
</organism>
<keyword evidence="2" id="KW-1185">Reference proteome</keyword>
<dbReference type="Proteomes" id="UP000597138">
    <property type="component" value="Unassembled WGS sequence"/>
</dbReference>
<accession>A0ABQ1R6N4</accession>
<dbReference type="SUPFAM" id="SSF102400">
    <property type="entry name" value="DNA polymerase III chi subunit"/>
    <property type="match status" value="1"/>
</dbReference>
<sequence>MSETVTRIDFHTNVGDPLAYACRLARKAYASGRALVVLAEPQRLAAFDEQLWTFAPLEFVPHCMAKSPLAQETPVVLASDLNDVPHHQVLVNLGAPVPAQFARFERLIEIVGNEGDELAAGRERFRFYRDRGYAIETHKQGG</sequence>
<dbReference type="EMBL" id="BMEG01000001">
    <property type="protein sequence ID" value="GGD56682.1"/>
    <property type="molecule type" value="Genomic_DNA"/>
</dbReference>
<dbReference type="PANTHER" id="PTHR38767">
    <property type="entry name" value="DNA POLYMERASE III SUBUNIT CHI"/>
    <property type="match status" value="1"/>
</dbReference>
<dbReference type="PANTHER" id="PTHR38767:SF1">
    <property type="entry name" value="DNA POLYMERASE III SUBUNIT CHI"/>
    <property type="match status" value="1"/>
</dbReference>
<dbReference type="NCBIfam" id="NF004348">
    <property type="entry name" value="PRK05728.1-5"/>
    <property type="match status" value="1"/>
</dbReference>
<dbReference type="InterPro" id="IPR007459">
    <property type="entry name" value="DNA_pol3_chi"/>
</dbReference>
<dbReference type="Gene3D" id="3.40.50.10110">
    <property type="entry name" value="DNA polymerase III subunit chi"/>
    <property type="match status" value="1"/>
</dbReference>
<dbReference type="Pfam" id="PF04364">
    <property type="entry name" value="DNA_pol3_chi"/>
    <property type="match status" value="1"/>
</dbReference>
<dbReference type="InterPro" id="IPR036768">
    <property type="entry name" value="PolIII_chi_sf"/>
</dbReference>